<dbReference type="PaxDb" id="4097-A0A1S4CBL0"/>
<keyword evidence="1" id="KW-0808">Transferase</keyword>
<dbReference type="PIRSF" id="PIRSF000654">
    <property type="entry name" value="Integrin-linked_kinase"/>
    <property type="match status" value="1"/>
</dbReference>
<keyword evidence="8" id="KW-1185">Reference proteome</keyword>
<dbReference type="PROSITE" id="PS00108">
    <property type="entry name" value="PROTEIN_KINASE_ST"/>
    <property type="match status" value="1"/>
</dbReference>
<dbReference type="PANTHER" id="PTHR46146:SF23">
    <property type="entry name" value="PROTEIN KINASE DOMAIN-CONTAINING PROTEIN"/>
    <property type="match status" value="1"/>
</dbReference>
<keyword evidence="4 5" id="KW-0067">ATP-binding</keyword>
<evidence type="ECO:0000256" key="4">
    <source>
        <dbReference type="ARBA" id="ARBA00022840"/>
    </source>
</evidence>
<evidence type="ECO:0000313" key="8">
    <source>
        <dbReference type="Proteomes" id="UP000790787"/>
    </source>
</evidence>
<feature type="binding site" evidence="5">
    <location>
        <position position="56"/>
    </location>
    <ligand>
        <name>ATP</name>
        <dbReference type="ChEBI" id="CHEBI:30616"/>
    </ligand>
</feature>
<evidence type="ECO:0000256" key="6">
    <source>
        <dbReference type="RuleBase" id="RU000304"/>
    </source>
</evidence>
<dbReference type="GO" id="GO:0007165">
    <property type="term" value="P:signal transduction"/>
    <property type="evidence" value="ECO:0000318"/>
    <property type="project" value="GO_Central"/>
</dbReference>
<dbReference type="RefSeq" id="XP_016498525.1">
    <property type="nucleotide sequence ID" value="XM_016643039.2"/>
</dbReference>
<dbReference type="KEGG" id="nta:107817243"/>
<dbReference type="Gene3D" id="3.30.200.20">
    <property type="entry name" value="Phosphorylase Kinase, domain 1"/>
    <property type="match status" value="1"/>
</dbReference>
<dbReference type="GO" id="GO:0004674">
    <property type="term" value="F:protein serine/threonine kinase activity"/>
    <property type="evidence" value="ECO:0007669"/>
    <property type="project" value="UniProtKB-KW"/>
</dbReference>
<dbReference type="SMR" id="A0A1S4CBL0"/>
<dbReference type="PANTHER" id="PTHR46146">
    <property type="entry name" value="SERINE/THREONINE-PROTEIN KINASE-LIKE PROTEIN CCR4"/>
    <property type="match status" value="1"/>
</dbReference>
<dbReference type="GO" id="GO:0005886">
    <property type="term" value="C:plasma membrane"/>
    <property type="evidence" value="ECO:0000318"/>
    <property type="project" value="GO_Central"/>
</dbReference>
<name>A0A1S4CBL0_TOBAC</name>
<dbReference type="SUPFAM" id="SSF56112">
    <property type="entry name" value="Protein kinase-like (PK-like)"/>
    <property type="match status" value="1"/>
</dbReference>
<evidence type="ECO:0000256" key="2">
    <source>
        <dbReference type="ARBA" id="ARBA00022741"/>
    </source>
</evidence>
<dbReference type="Gene3D" id="1.10.510.10">
    <property type="entry name" value="Transferase(Phosphotransferase) domain 1"/>
    <property type="match status" value="1"/>
</dbReference>
<gene>
    <name evidence="9" type="primary">LOC107817243</name>
</gene>
<evidence type="ECO:0000256" key="3">
    <source>
        <dbReference type="ARBA" id="ARBA00022777"/>
    </source>
</evidence>
<dbReference type="Proteomes" id="UP000790787">
    <property type="component" value="Chromosome 7"/>
</dbReference>
<proteinExistence type="inferred from homology"/>
<reference evidence="8" key="1">
    <citation type="journal article" date="2014" name="Nat. Commun.">
        <title>The tobacco genome sequence and its comparison with those of tomato and potato.</title>
        <authorList>
            <person name="Sierro N."/>
            <person name="Battey J.N."/>
            <person name="Ouadi S."/>
            <person name="Bakaher N."/>
            <person name="Bovet L."/>
            <person name="Willig A."/>
            <person name="Goepfert S."/>
            <person name="Peitsch M.C."/>
            <person name="Ivanov N.V."/>
        </authorList>
    </citation>
    <scope>NUCLEOTIDE SEQUENCE [LARGE SCALE GENOMIC DNA]</scope>
</reference>
<keyword evidence="3" id="KW-0418">Kinase</keyword>
<dbReference type="STRING" id="4097.A0A1S4CBL0"/>
<dbReference type="GO" id="GO:0005524">
    <property type="term" value="F:ATP binding"/>
    <property type="evidence" value="ECO:0007669"/>
    <property type="project" value="UniProtKB-UniRule"/>
</dbReference>
<keyword evidence="6" id="KW-0723">Serine/threonine-protein kinase</keyword>
<organism evidence="8 9">
    <name type="scientific">Nicotiana tabacum</name>
    <name type="common">Common tobacco</name>
    <dbReference type="NCBI Taxonomy" id="4097"/>
    <lineage>
        <taxon>Eukaryota</taxon>
        <taxon>Viridiplantae</taxon>
        <taxon>Streptophyta</taxon>
        <taxon>Embryophyta</taxon>
        <taxon>Tracheophyta</taxon>
        <taxon>Spermatophyta</taxon>
        <taxon>Magnoliopsida</taxon>
        <taxon>eudicotyledons</taxon>
        <taxon>Gunneridae</taxon>
        <taxon>Pentapetalae</taxon>
        <taxon>asterids</taxon>
        <taxon>lamiids</taxon>
        <taxon>Solanales</taxon>
        <taxon>Solanaceae</taxon>
        <taxon>Nicotianoideae</taxon>
        <taxon>Nicotianeae</taxon>
        <taxon>Nicotiana</taxon>
    </lineage>
</organism>
<feature type="domain" description="Protein kinase" evidence="7">
    <location>
        <begin position="27"/>
        <end position="314"/>
    </location>
</feature>
<evidence type="ECO:0000256" key="1">
    <source>
        <dbReference type="ARBA" id="ARBA00022679"/>
    </source>
</evidence>
<keyword evidence="2 5" id="KW-0547">Nucleotide-binding</keyword>
<dbReference type="PROSITE" id="PS50011">
    <property type="entry name" value="PROTEIN_KINASE_DOM"/>
    <property type="match status" value="1"/>
</dbReference>
<dbReference type="GO" id="GO:0004672">
    <property type="term" value="F:protein kinase activity"/>
    <property type="evidence" value="ECO:0000318"/>
    <property type="project" value="GO_Central"/>
</dbReference>
<dbReference type="SMART" id="SM00220">
    <property type="entry name" value="S_TKc"/>
    <property type="match status" value="1"/>
</dbReference>
<dbReference type="PROSITE" id="PS00107">
    <property type="entry name" value="PROTEIN_KINASE_ATP"/>
    <property type="match status" value="1"/>
</dbReference>
<evidence type="ECO:0000313" key="9">
    <source>
        <dbReference type="RefSeq" id="XP_016498525.1"/>
    </source>
</evidence>
<accession>A0A1S4CBL0</accession>
<dbReference type="OMA" id="PCYTTPG"/>
<dbReference type="InterPro" id="IPR017441">
    <property type="entry name" value="Protein_kinase_ATP_BS"/>
</dbReference>
<dbReference type="Pfam" id="PF00069">
    <property type="entry name" value="Pkinase"/>
    <property type="match status" value="1"/>
</dbReference>
<dbReference type="InterPro" id="IPR000719">
    <property type="entry name" value="Prot_kinase_dom"/>
</dbReference>
<evidence type="ECO:0000259" key="7">
    <source>
        <dbReference type="PROSITE" id="PS50011"/>
    </source>
</evidence>
<protein>
    <submittedName>
        <fullName evidence="9">Serine/threonine-protein kinase-like protein At5g23170</fullName>
    </submittedName>
</protein>
<evidence type="ECO:0000256" key="5">
    <source>
        <dbReference type="PROSITE-ProRule" id="PRU10141"/>
    </source>
</evidence>
<dbReference type="GeneID" id="107817243"/>
<dbReference type="InterPro" id="IPR008271">
    <property type="entry name" value="Ser/Thr_kinase_AS"/>
</dbReference>
<dbReference type="AlphaFoldDB" id="A0A1S4CBL0"/>
<dbReference type="InterPro" id="IPR011009">
    <property type="entry name" value="Kinase-like_dom_sf"/>
</dbReference>
<reference evidence="9" key="2">
    <citation type="submission" date="2025-08" db="UniProtKB">
        <authorList>
            <consortium name="RefSeq"/>
        </authorList>
    </citation>
    <scope>IDENTIFICATION</scope>
    <source>
        <tissue evidence="9">Leaf</tissue>
    </source>
</reference>
<dbReference type="OrthoDB" id="4062651at2759"/>
<dbReference type="RefSeq" id="XP_016498525.1">
    <property type="nucleotide sequence ID" value="XM_016643039.1"/>
</dbReference>
<sequence>MRKKGIWERKKMKVFEYEKLEKATENFSKSRLIGKGSHGCVYKGILEDGKIIAIKKQSLGLQKIQDYSKLENEVSILSSLSENSFIVNFLGTSNNNSAKNETFLIMEYLPNGTLHEMLHAKIVPPPWPKRAQVAIQVAKAIEFLHQTKPSIVHRDIKSTNVLFDSNWNAKLADLGLALRMKNDCEDDDPCSPSHRSNSVTRPAGTIGYLDPSYTKPSKLSTKNDIFSFGVLLLEIMSSRKVIDVSKSPVSIVDWATTLIKEGRDLEICDKRMHVPWYMEGTIKNMLRIATRCVSTKKITRPSIQEIVMEMENVIVEPTKYPLWNILRSLTLLKRKRKRCRKDCSIITTTVTKTCAQHEGKVQKDMSRRTLLIREILADKVMQ</sequence>
<comment type="similarity">
    <text evidence="6">Belongs to the protein kinase superfamily.</text>
</comment>